<dbReference type="PROSITE" id="PS50113">
    <property type="entry name" value="PAC"/>
    <property type="match status" value="1"/>
</dbReference>
<dbReference type="NCBIfam" id="TIGR00229">
    <property type="entry name" value="sensory_box"/>
    <property type="match status" value="1"/>
</dbReference>
<dbReference type="RefSeq" id="WP_084166105.1">
    <property type="nucleotide sequence ID" value="NZ_JMIH01000013.1"/>
</dbReference>
<dbReference type="GO" id="GO:0000155">
    <property type="term" value="F:phosphorelay sensor kinase activity"/>
    <property type="evidence" value="ECO:0007669"/>
    <property type="project" value="InterPro"/>
</dbReference>
<keyword evidence="3" id="KW-0597">Phosphoprotein</keyword>
<organism evidence="8 9">
    <name type="scientific">Anditalea andensis</name>
    <dbReference type="NCBI Taxonomy" id="1048983"/>
    <lineage>
        <taxon>Bacteria</taxon>
        <taxon>Pseudomonadati</taxon>
        <taxon>Bacteroidota</taxon>
        <taxon>Cytophagia</taxon>
        <taxon>Cytophagales</taxon>
        <taxon>Cytophagaceae</taxon>
        <taxon>Anditalea</taxon>
    </lineage>
</organism>
<dbReference type="PANTHER" id="PTHR43304">
    <property type="entry name" value="PHYTOCHROME-LIKE PROTEIN CPH1"/>
    <property type="match status" value="1"/>
</dbReference>
<dbReference type="Gene3D" id="3.30.565.10">
    <property type="entry name" value="Histidine kinase-like ATPase, C-terminal domain"/>
    <property type="match status" value="1"/>
</dbReference>
<evidence type="ECO:0000256" key="3">
    <source>
        <dbReference type="ARBA" id="ARBA00022553"/>
    </source>
</evidence>
<dbReference type="SMART" id="SM00387">
    <property type="entry name" value="HATPase_c"/>
    <property type="match status" value="1"/>
</dbReference>
<dbReference type="Gene3D" id="2.10.70.100">
    <property type="match status" value="1"/>
</dbReference>
<dbReference type="PRINTS" id="PR00344">
    <property type="entry name" value="BCTRLSENSOR"/>
</dbReference>
<feature type="domain" description="PAC" evidence="7">
    <location>
        <begin position="138"/>
        <end position="190"/>
    </location>
</feature>
<dbReference type="SUPFAM" id="SSF55874">
    <property type="entry name" value="ATPase domain of HSP90 chaperone/DNA topoisomerase II/histidine kinase"/>
    <property type="match status" value="1"/>
</dbReference>
<keyword evidence="9" id="KW-1185">Reference proteome</keyword>
<dbReference type="SUPFAM" id="SSF47384">
    <property type="entry name" value="Homodimeric domain of signal transducing histidine kinase"/>
    <property type="match status" value="1"/>
</dbReference>
<sequence length="544" mass="63135">MRIENNIMFNYIAGTDKSLKDNYYTFFKQAEKEFHKNFKSRIYDQCILLNQSHTSLLDTDRLYSHLLHDEDRILPRIGIWNYDPMSERLGWSDEVNTILSLPEGTIPSWSILKNMLHPGDRKWVMELLECKAPLDKGINISFRILNETGDVKYLYAQGEMVYNEDRIALGLIGILHDLTEKKRIEAENARLLHVIKHSRDEIYLFNSKTFKFEFLNIGALTNMGYTMDEMLNMTPIDIKPEFTKEDYLKLVHPLLNGKQERLVFETVHRRKDKSTYPVEIHLQRIEQDLGDVMMAIVLDISDRKKAEKAIQESQDLLEYQNTQLVDFCNIVSHNLRSPLANMSMLVDAIEESENEGDRQLFISKLKPVINNLHETFDELVESLQIRQDLEIISEEIPLEPLVKKQLECFEGQVTTLNAAIELDFSSAPIIKYPPKYISSILHNLISNALKYKSSDRTPAIKIKSVRKNKSIILSVEDNGMGIDLKKYKNKIFKIRKVFHDNPDAKGFGLFLTKTQVDVMGGEIWVESKPSKGSIFYIEMVNQFE</sequence>
<dbReference type="EMBL" id="JMIH01000013">
    <property type="protein sequence ID" value="KEO75359.1"/>
    <property type="molecule type" value="Genomic_DNA"/>
</dbReference>
<dbReference type="InterPro" id="IPR000014">
    <property type="entry name" value="PAS"/>
</dbReference>
<name>A0A074L2E8_9BACT</name>
<dbReference type="STRING" id="1048983.EL17_02130"/>
<dbReference type="Pfam" id="PF02518">
    <property type="entry name" value="HATPase_c"/>
    <property type="match status" value="1"/>
</dbReference>
<dbReference type="SUPFAM" id="SSF55785">
    <property type="entry name" value="PYP-like sensor domain (PAS domain)"/>
    <property type="match status" value="2"/>
</dbReference>
<evidence type="ECO:0000313" key="9">
    <source>
        <dbReference type="Proteomes" id="UP000027821"/>
    </source>
</evidence>
<reference evidence="8 9" key="1">
    <citation type="submission" date="2014-04" db="EMBL/GenBank/DDBJ databases">
        <title>Characterization and application of a salt tolerant electro-active bacterium.</title>
        <authorList>
            <person name="Yang L."/>
            <person name="Wei S."/>
            <person name="Tay Q.X.M."/>
        </authorList>
    </citation>
    <scope>NUCLEOTIDE SEQUENCE [LARGE SCALE GENOMIC DNA]</scope>
    <source>
        <strain evidence="8 9">LY1</strain>
    </source>
</reference>
<evidence type="ECO:0000256" key="2">
    <source>
        <dbReference type="ARBA" id="ARBA00012438"/>
    </source>
</evidence>
<dbReference type="InterPro" id="IPR000700">
    <property type="entry name" value="PAS-assoc_C"/>
</dbReference>
<evidence type="ECO:0000259" key="7">
    <source>
        <dbReference type="PROSITE" id="PS50113"/>
    </source>
</evidence>
<dbReference type="Gene3D" id="1.10.287.130">
    <property type="match status" value="1"/>
</dbReference>
<dbReference type="InterPro" id="IPR036097">
    <property type="entry name" value="HisK_dim/P_sf"/>
</dbReference>
<protein>
    <recommendedName>
        <fullName evidence="2">histidine kinase</fullName>
        <ecNumber evidence="2">2.7.13.3</ecNumber>
    </recommendedName>
</protein>
<evidence type="ECO:0000256" key="4">
    <source>
        <dbReference type="ARBA" id="ARBA00022679"/>
    </source>
</evidence>
<gene>
    <name evidence="8" type="ORF">EL17_02130</name>
</gene>
<dbReference type="InterPro" id="IPR003594">
    <property type="entry name" value="HATPase_dom"/>
</dbReference>
<keyword evidence="4" id="KW-0808">Transferase</keyword>
<keyword evidence="5" id="KW-0418">Kinase</keyword>
<dbReference type="InterPro" id="IPR036890">
    <property type="entry name" value="HATPase_C_sf"/>
</dbReference>
<dbReference type="InterPro" id="IPR001610">
    <property type="entry name" value="PAC"/>
</dbReference>
<dbReference type="PROSITE" id="PS50109">
    <property type="entry name" value="HIS_KIN"/>
    <property type="match status" value="1"/>
</dbReference>
<dbReference type="EC" id="2.7.13.3" evidence="2"/>
<dbReference type="Proteomes" id="UP000027821">
    <property type="component" value="Unassembled WGS sequence"/>
</dbReference>
<comment type="catalytic activity">
    <reaction evidence="1">
        <text>ATP + protein L-histidine = ADP + protein N-phospho-L-histidine.</text>
        <dbReference type="EC" id="2.7.13.3"/>
    </reaction>
</comment>
<dbReference type="SMART" id="SM00086">
    <property type="entry name" value="PAC"/>
    <property type="match status" value="2"/>
</dbReference>
<dbReference type="InterPro" id="IPR005467">
    <property type="entry name" value="His_kinase_dom"/>
</dbReference>
<dbReference type="PANTHER" id="PTHR43304:SF1">
    <property type="entry name" value="PAC DOMAIN-CONTAINING PROTEIN"/>
    <property type="match status" value="1"/>
</dbReference>
<evidence type="ECO:0000313" key="8">
    <source>
        <dbReference type="EMBL" id="KEO75359.1"/>
    </source>
</evidence>
<accession>A0A074L2E8</accession>
<evidence type="ECO:0000259" key="6">
    <source>
        <dbReference type="PROSITE" id="PS50109"/>
    </source>
</evidence>
<dbReference type="OrthoDB" id="890870at2"/>
<evidence type="ECO:0000256" key="1">
    <source>
        <dbReference type="ARBA" id="ARBA00000085"/>
    </source>
</evidence>
<dbReference type="Gene3D" id="3.30.450.20">
    <property type="entry name" value="PAS domain"/>
    <property type="match status" value="2"/>
</dbReference>
<dbReference type="eggNOG" id="COG4251">
    <property type="taxonomic scope" value="Bacteria"/>
</dbReference>
<proteinExistence type="predicted"/>
<dbReference type="Pfam" id="PF13426">
    <property type="entry name" value="PAS_9"/>
    <property type="match status" value="1"/>
</dbReference>
<dbReference type="InterPro" id="IPR052162">
    <property type="entry name" value="Sensor_kinase/Photoreceptor"/>
</dbReference>
<dbReference type="AlphaFoldDB" id="A0A074L2E8"/>
<feature type="domain" description="Histidine kinase" evidence="6">
    <location>
        <begin position="330"/>
        <end position="543"/>
    </location>
</feature>
<comment type="caution">
    <text evidence="8">The sequence shown here is derived from an EMBL/GenBank/DDBJ whole genome shotgun (WGS) entry which is preliminary data.</text>
</comment>
<dbReference type="InterPro" id="IPR004358">
    <property type="entry name" value="Sig_transdc_His_kin-like_C"/>
</dbReference>
<evidence type="ECO:0000256" key="5">
    <source>
        <dbReference type="ARBA" id="ARBA00022777"/>
    </source>
</evidence>
<dbReference type="InterPro" id="IPR035965">
    <property type="entry name" value="PAS-like_dom_sf"/>
</dbReference>